<evidence type="ECO:0000313" key="4">
    <source>
        <dbReference type="Proteomes" id="UP000268162"/>
    </source>
</evidence>
<organism evidence="3 4">
    <name type="scientific">Dimargaris cristalligena</name>
    <dbReference type="NCBI Taxonomy" id="215637"/>
    <lineage>
        <taxon>Eukaryota</taxon>
        <taxon>Fungi</taxon>
        <taxon>Fungi incertae sedis</taxon>
        <taxon>Zoopagomycota</taxon>
        <taxon>Kickxellomycotina</taxon>
        <taxon>Dimargaritomycetes</taxon>
        <taxon>Dimargaritales</taxon>
        <taxon>Dimargaritaceae</taxon>
        <taxon>Dimargaris</taxon>
    </lineage>
</organism>
<evidence type="ECO:0000256" key="1">
    <source>
        <dbReference type="SAM" id="MobiDB-lite"/>
    </source>
</evidence>
<keyword evidence="4" id="KW-1185">Reference proteome</keyword>
<feature type="compositionally biased region" description="Low complexity" evidence="1">
    <location>
        <begin position="81"/>
        <end position="98"/>
    </location>
</feature>
<accession>A0A4Q0A0J9</accession>
<keyword evidence="2" id="KW-0732">Signal</keyword>
<feature type="region of interest" description="Disordered" evidence="1">
    <location>
        <begin position="179"/>
        <end position="204"/>
    </location>
</feature>
<dbReference type="EMBL" id="ML002286">
    <property type="protein sequence ID" value="RKP39248.1"/>
    <property type="molecule type" value="Genomic_DNA"/>
</dbReference>
<evidence type="ECO:0000313" key="3">
    <source>
        <dbReference type="EMBL" id="RKP39248.1"/>
    </source>
</evidence>
<evidence type="ECO:0000256" key="2">
    <source>
        <dbReference type="SAM" id="SignalP"/>
    </source>
</evidence>
<feature type="chain" id="PRO_5020732696" evidence="2">
    <location>
        <begin position="25"/>
        <end position="495"/>
    </location>
</feature>
<reference evidence="4" key="1">
    <citation type="journal article" date="2018" name="Nat. Microbiol.">
        <title>Leveraging single-cell genomics to expand the fungal tree of life.</title>
        <authorList>
            <person name="Ahrendt S.R."/>
            <person name="Quandt C.A."/>
            <person name="Ciobanu D."/>
            <person name="Clum A."/>
            <person name="Salamov A."/>
            <person name="Andreopoulos B."/>
            <person name="Cheng J.F."/>
            <person name="Woyke T."/>
            <person name="Pelin A."/>
            <person name="Henrissat B."/>
            <person name="Reynolds N.K."/>
            <person name="Benny G.L."/>
            <person name="Smith M.E."/>
            <person name="James T.Y."/>
            <person name="Grigoriev I.V."/>
        </authorList>
    </citation>
    <scope>NUCLEOTIDE SEQUENCE [LARGE SCALE GENOMIC DNA]</scope>
    <source>
        <strain evidence="4">RSA 468</strain>
    </source>
</reference>
<name>A0A4Q0A0J9_9FUNG</name>
<dbReference type="Proteomes" id="UP000268162">
    <property type="component" value="Unassembled WGS sequence"/>
</dbReference>
<protein>
    <submittedName>
        <fullName evidence="3">Uncharacterized protein</fullName>
    </submittedName>
</protein>
<proteinExistence type="predicted"/>
<dbReference type="AlphaFoldDB" id="A0A4Q0A0J9"/>
<gene>
    <name evidence="3" type="ORF">BJ085DRAFT_39343</name>
</gene>
<sequence length="495" mass="55489">MRSTILTYATLLVSSTHLAQVIQASKVEANLQPTEHYLGNPPELTLPDALLSDPNLTSPPSDNDTEDPLNWDTFPQLNGWSPNESPSAHSSSVGSATAPVEPTGPGLSRKRHNWAMYLDDDDIDMDTESPELFADANAATDGNDMYTASGSVGGIGSLPKKSRLDNPATVEPLLVPPLSSVDEVKSESVDAADSDPNSGASQPRLIIPIPRSRKVDAIGLRQKHLCRQFSNHMEEFLYELIDDLLDNDNFQQVWPVIQADPGNHMSHFAFQNDFRFYTQSDEQWRKVLGYTWSTLSREEGRESLYLVSIALGRRPEVVLHFIRKALASFTPPSDNKKIEIPASGRGCERYRSPNTSEVIQWTDFTGLPLWTDLITNLLLHNRARMAQELAELLQFPQSHWWTYIVKRAYWALFMNQFEAIENMMTPVECGSVEPEKLVEMCHNLKKAIANGTLREVIGKLDDFAAMYPTLGLPESFMFPEGDDMDHVFVSYPQYG</sequence>
<feature type="region of interest" description="Disordered" evidence="1">
    <location>
        <begin position="34"/>
        <end position="111"/>
    </location>
</feature>
<feature type="signal peptide" evidence="2">
    <location>
        <begin position="1"/>
        <end position="24"/>
    </location>
</feature>